<keyword evidence="2" id="KW-1185">Reference proteome</keyword>
<accession>A0A931BTF6</accession>
<proteinExistence type="predicted"/>
<evidence type="ECO:0000313" key="1">
    <source>
        <dbReference type="EMBL" id="MBF9234449.1"/>
    </source>
</evidence>
<dbReference type="EMBL" id="JADQDO010000006">
    <property type="protein sequence ID" value="MBF9234449.1"/>
    <property type="molecule type" value="Genomic_DNA"/>
</dbReference>
<reference evidence="1" key="1">
    <citation type="submission" date="2020-11" db="EMBL/GenBank/DDBJ databases">
        <authorList>
            <person name="Kim M.K."/>
        </authorList>
    </citation>
    <scope>NUCLEOTIDE SEQUENCE</scope>
    <source>
        <strain evidence="1">BT350</strain>
    </source>
</reference>
<dbReference type="RefSeq" id="WP_196272435.1">
    <property type="nucleotide sequence ID" value="NZ_JADQDO010000006.1"/>
</dbReference>
<name>A0A931BTF6_9HYPH</name>
<organism evidence="1 2">
    <name type="scientific">Microvirga alba</name>
    <dbReference type="NCBI Taxonomy" id="2791025"/>
    <lineage>
        <taxon>Bacteria</taxon>
        <taxon>Pseudomonadati</taxon>
        <taxon>Pseudomonadota</taxon>
        <taxon>Alphaproteobacteria</taxon>
        <taxon>Hyphomicrobiales</taxon>
        <taxon>Methylobacteriaceae</taxon>
        <taxon>Microvirga</taxon>
    </lineage>
</organism>
<dbReference type="Proteomes" id="UP000599312">
    <property type="component" value="Unassembled WGS sequence"/>
</dbReference>
<sequence length="72" mass="8101">MRIFMFVSQTKDDLHAFAGDESGSKLPAKYGPWGLTGTLHSREAPPHKFARRVIEQSIASEGFQLWRTKPKG</sequence>
<dbReference type="AlphaFoldDB" id="A0A931BTF6"/>
<evidence type="ECO:0000313" key="2">
    <source>
        <dbReference type="Proteomes" id="UP000599312"/>
    </source>
</evidence>
<protein>
    <submittedName>
        <fullName evidence="1">Uncharacterized protein</fullName>
    </submittedName>
</protein>
<gene>
    <name evidence="1" type="ORF">I2H38_13805</name>
</gene>
<comment type="caution">
    <text evidence="1">The sequence shown here is derived from an EMBL/GenBank/DDBJ whole genome shotgun (WGS) entry which is preliminary data.</text>
</comment>